<dbReference type="EMBL" id="BONQ01000165">
    <property type="protein sequence ID" value="GIG51893.1"/>
    <property type="molecule type" value="Genomic_DNA"/>
</dbReference>
<feature type="compositionally biased region" description="Basic and acidic residues" evidence="1">
    <location>
        <begin position="34"/>
        <end position="46"/>
    </location>
</feature>
<feature type="compositionally biased region" description="Gly residues" evidence="1">
    <location>
        <begin position="23"/>
        <end position="32"/>
    </location>
</feature>
<accession>A0A919Q041</accession>
<evidence type="ECO:0000313" key="2">
    <source>
        <dbReference type="EMBL" id="GIG51893.1"/>
    </source>
</evidence>
<sequence length="156" mass="17103">MHRKATPHTTHQREHIMSDYDGGDTGYDGGADYGHVEAGQEHESLDQLHQVNASEADYNNQFNVYEQDHASAESTSFDQGHHVEYSNPNGAHYEESDYTSYDHNEAETDHVFAAEGSESSHTAEYSELDALQARLDSAFASATEIHTDGGPAIAAS</sequence>
<organism evidence="2 3">
    <name type="scientific">Dactylosporangium siamense</name>
    <dbReference type="NCBI Taxonomy" id="685454"/>
    <lineage>
        <taxon>Bacteria</taxon>
        <taxon>Bacillati</taxon>
        <taxon>Actinomycetota</taxon>
        <taxon>Actinomycetes</taxon>
        <taxon>Micromonosporales</taxon>
        <taxon>Micromonosporaceae</taxon>
        <taxon>Dactylosporangium</taxon>
    </lineage>
</organism>
<gene>
    <name evidence="2" type="ORF">Dsi01nite_099340</name>
</gene>
<protein>
    <submittedName>
        <fullName evidence="2">Uncharacterized protein</fullName>
    </submittedName>
</protein>
<feature type="compositionally biased region" description="Basic and acidic residues" evidence="1">
    <location>
        <begin position="92"/>
        <end position="104"/>
    </location>
</feature>
<feature type="compositionally biased region" description="Polar residues" evidence="1">
    <location>
        <begin position="47"/>
        <end position="64"/>
    </location>
</feature>
<dbReference type="Proteomes" id="UP000660611">
    <property type="component" value="Unassembled WGS sequence"/>
</dbReference>
<reference evidence="2" key="1">
    <citation type="submission" date="2021-01" db="EMBL/GenBank/DDBJ databases">
        <title>Whole genome shotgun sequence of Dactylosporangium siamense NBRC 106093.</title>
        <authorList>
            <person name="Komaki H."/>
            <person name="Tamura T."/>
        </authorList>
    </citation>
    <scope>NUCLEOTIDE SEQUENCE</scope>
    <source>
        <strain evidence="2">NBRC 106093</strain>
    </source>
</reference>
<comment type="caution">
    <text evidence="2">The sequence shown here is derived from an EMBL/GenBank/DDBJ whole genome shotgun (WGS) entry which is preliminary data.</text>
</comment>
<evidence type="ECO:0000256" key="1">
    <source>
        <dbReference type="SAM" id="MobiDB-lite"/>
    </source>
</evidence>
<proteinExistence type="predicted"/>
<dbReference type="AlphaFoldDB" id="A0A919Q041"/>
<keyword evidence="3" id="KW-1185">Reference proteome</keyword>
<name>A0A919Q041_9ACTN</name>
<feature type="region of interest" description="Disordered" evidence="1">
    <location>
        <begin position="1"/>
        <end position="104"/>
    </location>
</feature>
<evidence type="ECO:0000313" key="3">
    <source>
        <dbReference type="Proteomes" id="UP000660611"/>
    </source>
</evidence>